<comment type="similarity">
    <text evidence="4">Belongs to the PP2C family.</text>
</comment>
<dbReference type="OMA" id="IWECADN"/>
<reference evidence="7" key="1">
    <citation type="journal article" date="2011" name="Genome Biol.">
        <title>Comparative genomics of the social amoebae Dictyostelium discoideum and Dictyostelium purpureum.</title>
        <authorList>
            <consortium name="US DOE Joint Genome Institute (JGI-PGF)"/>
            <person name="Sucgang R."/>
            <person name="Kuo A."/>
            <person name="Tian X."/>
            <person name="Salerno W."/>
            <person name="Parikh A."/>
            <person name="Feasley C.L."/>
            <person name="Dalin E."/>
            <person name="Tu H."/>
            <person name="Huang E."/>
            <person name="Barry K."/>
            <person name="Lindquist E."/>
            <person name="Shapiro H."/>
            <person name="Bruce D."/>
            <person name="Schmutz J."/>
            <person name="Salamov A."/>
            <person name="Fey P."/>
            <person name="Gaudet P."/>
            <person name="Anjard C."/>
            <person name="Babu M.M."/>
            <person name="Basu S."/>
            <person name="Bushmanova Y."/>
            <person name="van der Wel H."/>
            <person name="Katoh-Kurasawa M."/>
            <person name="Dinh C."/>
            <person name="Coutinho P.M."/>
            <person name="Saito T."/>
            <person name="Elias M."/>
            <person name="Schaap P."/>
            <person name="Kay R.R."/>
            <person name="Henrissat B."/>
            <person name="Eichinger L."/>
            <person name="Rivero F."/>
            <person name="Putnam N.H."/>
            <person name="West C.M."/>
            <person name="Loomis W.F."/>
            <person name="Chisholm R.L."/>
            <person name="Shaulsky G."/>
            <person name="Strassmann J.E."/>
            <person name="Queller D.C."/>
            <person name="Kuspa A."/>
            <person name="Grigoriev I.V."/>
        </authorList>
    </citation>
    <scope>NUCLEOTIDE SEQUENCE [LARGE SCALE GENOMIC DNA]</scope>
    <source>
        <strain evidence="7">QSDP1</strain>
    </source>
</reference>
<dbReference type="GeneID" id="10509501"/>
<keyword evidence="2 4" id="KW-0378">Hydrolase</keyword>
<evidence type="ECO:0000256" key="3">
    <source>
        <dbReference type="ARBA" id="ARBA00022912"/>
    </source>
</evidence>
<evidence type="ECO:0000313" key="7">
    <source>
        <dbReference type="Proteomes" id="UP000001064"/>
    </source>
</evidence>
<name>F0Z871_DICPU</name>
<dbReference type="InParanoid" id="F0Z871"/>
<evidence type="ECO:0000256" key="1">
    <source>
        <dbReference type="ARBA" id="ARBA00022723"/>
    </source>
</evidence>
<dbReference type="OrthoDB" id="10264738at2759"/>
<dbReference type="InterPro" id="IPR036457">
    <property type="entry name" value="PPM-type-like_dom_sf"/>
</dbReference>
<dbReference type="GO" id="GO:0046872">
    <property type="term" value="F:metal ion binding"/>
    <property type="evidence" value="ECO:0007669"/>
    <property type="project" value="UniProtKB-KW"/>
</dbReference>
<feature type="domain" description="PPM-type phosphatase" evidence="5">
    <location>
        <begin position="22"/>
        <end position="264"/>
    </location>
</feature>
<dbReference type="InterPro" id="IPR000222">
    <property type="entry name" value="PP2C_BS"/>
</dbReference>
<dbReference type="GO" id="GO:0004722">
    <property type="term" value="F:protein serine/threonine phosphatase activity"/>
    <property type="evidence" value="ECO:0000318"/>
    <property type="project" value="GO_Central"/>
</dbReference>
<evidence type="ECO:0000313" key="6">
    <source>
        <dbReference type="EMBL" id="EGC39845.1"/>
    </source>
</evidence>
<dbReference type="RefSeq" id="XP_003283596.1">
    <property type="nucleotide sequence ID" value="XM_003283548.1"/>
</dbReference>
<dbReference type="InterPro" id="IPR015655">
    <property type="entry name" value="PP2C"/>
</dbReference>
<gene>
    <name evidence="6" type="ORF">DICPUDRAFT_44948</name>
</gene>
<dbReference type="STRING" id="5786.F0Z871"/>
<evidence type="ECO:0000256" key="2">
    <source>
        <dbReference type="ARBA" id="ARBA00022801"/>
    </source>
</evidence>
<dbReference type="SUPFAM" id="SSF81606">
    <property type="entry name" value="PP2C-like"/>
    <property type="match status" value="1"/>
</dbReference>
<dbReference type="eggNOG" id="KOG0698">
    <property type="taxonomic scope" value="Eukaryota"/>
</dbReference>
<dbReference type="PROSITE" id="PS01032">
    <property type="entry name" value="PPM_1"/>
    <property type="match status" value="1"/>
</dbReference>
<keyword evidence="7" id="KW-1185">Reference proteome</keyword>
<proteinExistence type="inferred from homology"/>
<accession>F0Z871</accession>
<dbReference type="CDD" id="cd00143">
    <property type="entry name" value="PP2Cc"/>
    <property type="match status" value="1"/>
</dbReference>
<dbReference type="PROSITE" id="PS51746">
    <property type="entry name" value="PPM_2"/>
    <property type="match status" value="1"/>
</dbReference>
<dbReference type="Gene3D" id="3.60.40.10">
    <property type="entry name" value="PPM-type phosphatase domain"/>
    <property type="match status" value="1"/>
</dbReference>
<dbReference type="KEGG" id="dpp:DICPUDRAFT_44948"/>
<evidence type="ECO:0000256" key="4">
    <source>
        <dbReference type="RuleBase" id="RU003465"/>
    </source>
</evidence>
<evidence type="ECO:0000259" key="5">
    <source>
        <dbReference type="PROSITE" id="PS51746"/>
    </source>
</evidence>
<dbReference type="Pfam" id="PF00481">
    <property type="entry name" value="PP2C"/>
    <property type="match status" value="1"/>
</dbReference>
<keyword evidence="3 4" id="KW-0904">Protein phosphatase</keyword>
<dbReference type="VEuPathDB" id="AmoebaDB:DICPUDRAFT_44948"/>
<dbReference type="EMBL" id="GL870950">
    <property type="protein sequence ID" value="EGC39845.1"/>
    <property type="molecule type" value="Genomic_DNA"/>
</dbReference>
<dbReference type="PANTHER" id="PTHR47992">
    <property type="entry name" value="PROTEIN PHOSPHATASE"/>
    <property type="match status" value="1"/>
</dbReference>
<dbReference type="InterPro" id="IPR001932">
    <property type="entry name" value="PPM-type_phosphatase-like_dom"/>
</dbReference>
<keyword evidence="1" id="KW-0479">Metal-binding</keyword>
<dbReference type="GO" id="GO:0007165">
    <property type="term" value="P:signal transduction"/>
    <property type="evidence" value="ECO:0000318"/>
    <property type="project" value="GO_Central"/>
</dbReference>
<dbReference type="SMART" id="SM00332">
    <property type="entry name" value="PP2Cc"/>
    <property type="match status" value="1"/>
</dbReference>
<protein>
    <recommendedName>
        <fullName evidence="5">PPM-type phosphatase domain-containing protein</fullName>
    </recommendedName>
</protein>
<dbReference type="AlphaFoldDB" id="F0Z871"/>
<sequence length="267" mass="29751">MNKQGSSSTLTAPEEVESTRFKVGKSEMTGKRPTMEDRMVAYGRFRNNPESELYCIFDGHGGRAASDFAADNIYRIFSENLDSNLTPEESFIKTYQTISSQIAPWPFIGTTAASVYINENKVYVANVGDTRVVLGKIVDNKIITERLTFDHRPVEDSERERIVKAGGTVLNGRVNGMLAVSRALGDSFLNPFVISEPHLQSFSITKDDKFLILACDGVWDLVSDEEAVQIISENPDPNKSSEILRDLAYRMGSTDNISVMVVKLNEY</sequence>
<organism evidence="6 7">
    <name type="scientific">Dictyostelium purpureum</name>
    <name type="common">Slime mold</name>
    <dbReference type="NCBI Taxonomy" id="5786"/>
    <lineage>
        <taxon>Eukaryota</taxon>
        <taxon>Amoebozoa</taxon>
        <taxon>Evosea</taxon>
        <taxon>Eumycetozoa</taxon>
        <taxon>Dictyostelia</taxon>
        <taxon>Dictyosteliales</taxon>
        <taxon>Dictyosteliaceae</taxon>
        <taxon>Dictyostelium</taxon>
    </lineage>
</organism>
<dbReference type="FunFam" id="3.60.40.10:FF:000187">
    <property type="entry name" value="Protein phosphatase 2C"/>
    <property type="match status" value="1"/>
</dbReference>
<dbReference type="Proteomes" id="UP000001064">
    <property type="component" value="Unassembled WGS sequence"/>
</dbReference>